<name>A0A343UQH3_CENVT</name>
<reference evidence="12" key="1">
    <citation type="journal article" date="2017" name="Mitochondrial DNA Part B Resour">
        <title>The complete mitochondrial genome of the scorpion Centruroides vittatus (Arachnida: Scorpiones).</title>
        <authorList>
            <person name="Rhoads D.D."/>
            <person name="Pummill J.F."/>
        </authorList>
    </citation>
    <scope>NUCLEOTIDE SEQUENCE</scope>
</reference>
<dbReference type="RefSeq" id="YP_009470520.1">
    <property type="nucleotide sequence ID" value="NC_037222.1"/>
</dbReference>
<evidence type="ECO:0000256" key="10">
    <source>
        <dbReference type="ARBA" id="ARBA00049551"/>
    </source>
</evidence>
<dbReference type="Gene3D" id="1.10.287.3510">
    <property type="match status" value="1"/>
</dbReference>
<sequence>MMNYSLSTGIILLLMSLMSLTSRFKHLLSMLLSLEMAMLSILIILTSTTIPKSADSSILMIFITLAVCEGSLGLALLVAMSRLTGNTLISSTTML</sequence>
<evidence type="ECO:0000256" key="3">
    <source>
        <dbReference type="ARBA" id="ARBA00016612"/>
    </source>
</evidence>
<keyword evidence="6 11" id="KW-1133">Transmembrane helix</keyword>
<dbReference type="InterPro" id="IPR039428">
    <property type="entry name" value="NUOK/Mnh_C1-like"/>
</dbReference>
<keyword evidence="5" id="KW-1278">Translocase</keyword>
<keyword evidence="4 11" id="KW-0812">Transmembrane</keyword>
<evidence type="ECO:0000256" key="9">
    <source>
        <dbReference type="ARBA" id="ARBA00031586"/>
    </source>
</evidence>
<protein>
    <recommendedName>
        <fullName evidence="3">NADH-ubiquinone oxidoreductase chain 4L</fullName>
    </recommendedName>
    <alternativeName>
        <fullName evidence="9">NADH dehydrogenase subunit 4L</fullName>
    </alternativeName>
</protein>
<organism evidence="12">
    <name type="scientific">Centruroides vittatus</name>
    <name type="common">Striped bark scorpion</name>
    <dbReference type="NCBI Taxonomy" id="120091"/>
    <lineage>
        <taxon>Eukaryota</taxon>
        <taxon>Metazoa</taxon>
        <taxon>Ecdysozoa</taxon>
        <taxon>Arthropoda</taxon>
        <taxon>Chelicerata</taxon>
        <taxon>Arachnida</taxon>
        <taxon>Scorpiones</taxon>
        <taxon>Buthida</taxon>
        <taxon>Buthoidea</taxon>
        <taxon>Buthidae</taxon>
        <taxon>Centruroides</taxon>
    </lineage>
</organism>
<keyword evidence="7" id="KW-0520">NAD</keyword>
<geneLocation type="mitochondrion" evidence="12"/>
<dbReference type="CTD" id="4539"/>
<evidence type="ECO:0000256" key="5">
    <source>
        <dbReference type="ARBA" id="ARBA00022967"/>
    </source>
</evidence>
<dbReference type="Pfam" id="PF00420">
    <property type="entry name" value="Oxidored_q2"/>
    <property type="match status" value="1"/>
</dbReference>
<feature type="transmembrane region" description="Helical" evidence="11">
    <location>
        <begin position="57"/>
        <end position="80"/>
    </location>
</feature>
<evidence type="ECO:0000256" key="2">
    <source>
        <dbReference type="ARBA" id="ARBA00010519"/>
    </source>
</evidence>
<dbReference type="GO" id="GO:0016020">
    <property type="term" value="C:membrane"/>
    <property type="evidence" value="ECO:0007669"/>
    <property type="project" value="UniProtKB-SubCell"/>
</dbReference>
<evidence type="ECO:0000256" key="4">
    <source>
        <dbReference type="ARBA" id="ARBA00022692"/>
    </source>
</evidence>
<comment type="catalytic activity">
    <reaction evidence="10">
        <text>a ubiquinone + NADH + 5 H(+)(in) = a ubiquinol + NAD(+) + 4 H(+)(out)</text>
        <dbReference type="Rhea" id="RHEA:29091"/>
        <dbReference type="Rhea" id="RHEA-COMP:9565"/>
        <dbReference type="Rhea" id="RHEA-COMP:9566"/>
        <dbReference type="ChEBI" id="CHEBI:15378"/>
        <dbReference type="ChEBI" id="CHEBI:16389"/>
        <dbReference type="ChEBI" id="CHEBI:17976"/>
        <dbReference type="ChEBI" id="CHEBI:57540"/>
        <dbReference type="ChEBI" id="CHEBI:57945"/>
        <dbReference type="EC" id="7.1.1.2"/>
    </reaction>
</comment>
<evidence type="ECO:0000256" key="7">
    <source>
        <dbReference type="ARBA" id="ARBA00023027"/>
    </source>
</evidence>
<dbReference type="GO" id="GO:0008137">
    <property type="term" value="F:NADH dehydrogenase (ubiquinone) activity"/>
    <property type="evidence" value="ECO:0007669"/>
    <property type="project" value="UniProtKB-EC"/>
</dbReference>
<keyword evidence="12" id="KW-0496">Mitochondrion</keyword>
<comment type="similarity">
    <text evidence="2">Belongs to the complex I subunit 4L family.</text>
</comment>
<evidence type="ECO:0000256" key="6">
    <source>
        <dbReference type="ARBA" id="ARBA00022989"/>
    </source>
</evidence>
<gene>
    <name evidence="12" type="primary">ND4L</name>
</gene>
<dbReference type="EMBL" id="MF975702">
    <property type="protein sequence ID" value="AVF96948.1"/>
    <property type="molecule type" value="Genomic_DNA"/>
</dbReference>
<accession>A0A343UQH3</accession>
<evidence type="ECO:0000256" key="1">
    <source>
        <dbReference type="ARBA" id="ARBA00004141"/>
    </source>
</evidence>
<proteinExistence type="inferred from homology"/>
<evidence type="ECO:0000256" key="11">
    <source>
        <dbReference type="SAM" id="Phobius"/>
    </source>
</evidence>
<comment type="subcellular location">
    <subcellularLocation>
        <location evidence="1">Membrane</location>
        <topology evidence="1">Multi-pass membrane protein</topology>
    </subcellularLocation>
</comment>
<dbReference type="AlphaFoldDB" id="A0A343UQH3"/>
<keyword evidence="8 11" id="KW-0472">Membrane</keyword>
<dbReference type="GeneID" id="36278538"/>
<evidence type="ECO:0000256" key="8">
    <source>
        <dbReference type="ARBA" id="ARBA00023136"/>
    </source>
</evidence>
<feature type="transmembrane region" description="Helical" evidence="11">
    <location>
        <begin position="31"/>
        <end position="50"/>
    </location>
</feature>
<evidence type="ECO:0000313" key="12">
    <source>
        <dbReference type="EMBL" id="AVF96948.1"/>
    </source>
</evidence>